<accession>A0A6A6B8Q9</accession>
<dbReference type="GeneID" id="54298376"/>
<gene>
    <name evidence="1" type="ORF">K452DRAFT_289730</name>
</gene>
<protein>
    <submittedName>
        <fullName evidence="1">Uncharacterized protein</fullName>
    </submittedName>
</protein>
<dbReference type="Gene3D" id="3.20.20.210">
    <property type="match status" value="1"/>
</dbReference>
<dbReference type="Proteomes" id="UP000799438">
    <property type="component" value="Unassembled WGS sequence"/>
</dbReference>
<evidence type="ECO:0000313" key="1">
    <source>
        <dbReference type="EMBL" id="KAF2139753.1"/>
    </source>
</evidence>
<evidence type="ECO:0000313" key="2">
    <source>
        <dbReference type="Proteomes" id="UP000799438"/>
    </source>
</evidence>
<dbReference type="EMBL" id="ML995492">
    <property type="protein sequence ID" value="KAF2139753.1"/>
    <property type="molecule type" value="Genomic_DNA"/>
</dbReference>
<dbReference type="SUPFAM" id="SSF51726">
    <property type="entry name" value="UROD/MetE-like"/>
    <property type="match status" value="1"/>
</dbReference>
<dbReference type="InterPro" id="IPR038071">
    <property type="entry name" value="UROD/MetE-like_sf"/>
</dbReference>
<organism evidence="1 2">
    <name type="scientific">Aplosporella prunicola CBS 121167</name>
    <dbReference type="NCBI Taxonomy" id="1176127"/>
    <lineage>
        <taxon>Eukaryota</taxon>
        <taxon>Fungi</taxon>
        <taxon>Dikarya</taxon>
        <taxon>Ascomycota</taxon>
        <taxon>Pezizomycotina</taxon>
        <taxon>Dothideomycetes</taxon>
        <taxon>Dothideomycetes incertae sedis</taxon>
        <taxon>Botryosphaeriales</taxon>
        <taxon>Aplosporellaceae</taxon>
        <taxon>Aplosporella</taxon>
    </lineage>
</organism>
<keyword evidence="2" id="KW-1185">Reference proteome</keyword>
<name>A0A6A6B8Q9_9PEZI</name>
<dbReference type="RefSeq" id="XP_033395466.1">
    <property type="nucleotide sequence ID" value="XM_033540880.1"/>
</dbReference>
<dbReference type="AlphaFoldDB" id="A0A6A6B8Q9"/>
<dbReference type="OrthoDB" id="5422863at2759"/>
<reference evidence="1" key="1">
    <citation type="journal article" date="2020" name="Stud. Mycol.">
        <title>101 Dothideomycetes genomes: a test case for predicting lifestyles and emergence of pathogens.</title>
        <authorList>
            <person name="Haridas S."/>
            <person name="Albert R."/>
            <person name="Binder M."/>
            <person name="Bloem J."/>
            <person name="Labutti K."/>
            <person name="Salamov A."/>
            <person name="Andreopoulos B."/>
            <person name="Baker S."/>
            <person name="Barry K."/>
            <person name="Bills G."/>
            <person name="Bluhm B."/>
            <person name="Cannon C."/>
            <person name="Castanera R."/>
            <person name="Culley D."/>
            <person name="Daum C."/>
            <person name="Ezra D."/>
            <person name="Gonzalez J."/>
            <person name="Henrissat B."/>
            <person name="Kuo A."/>
            <person name="Liang C."/>
            <person name="Lipzen A."/>
            <person name="Lutzoni F."/>
            <person name="Magnuson J."/>
            <person name="Mondo S."/>
            <person name="Nolan M."/>
            <person name="Ohm R."/>
            <person name="Pangilinan J."/>
            <person name="Park H.-J."/>
            <person name="Ramirez L."/>
            <person name="Alfaro M."/>
            <person name="Sun H."/>
            <person name="Tritt A."/>
            <person name="Yoshinaga Y."/>
            <person name="Zwiers L.-H."/>
            <person name="Turgeon B."/>
            <person name="Goodwin S."/>
            <person name="Spatafora J."/>
            <person name="Crous P."/>
            <person name="Grigoriev I."/>
        </authorList>
    </citation>
    <scope>NUCLEOTIDE SEQUENCE</scope>
    <source>
        <strain evidence="1">CBS 121167</strain>
    </source>
</reference>
<proteinExistence type="predicted"/>
<sequence length="344" mass="38704">MHRGVHLVGSVCLPSEEETFIHCSALLPGRLRRIPDGEPQHRRNFTMFQQSIFANAPVVLRKYDDKFNSLPAEPISAEEVDKVVKSLGELHTGYDDAAINSYQIFSNLRKQGKIDSHVKFQVSLPTPANVMCLIAEPFQAALEPVYERAILRDLERLTTEIPKHDLAVQWDVASEIAYLEEGAEWPHFKPYVANVKEHFVGAMHRLGNAVDPAVEMGFHLCYGDLGHRHFKEPKDLSLLVEIAGELFRGIHRRVQWLHMPVPKDREDAAYFAPLKQCHMLWGTELYLGVVHAHDEDGTRRRIKTASDVVGAFGVATECGMGRTPPEDFASIMQISAAVSQPIKN</sequence>